<dbReference type="PANTHER" id="PTHR15722">
    <property type="entry name" value="IFT140/172-RELATED"/>
    <property type="match status" value="1"/>
</dbReference>
<dbReference type="GO" id="GO:0030992">
    <property type="term" value="C:intraciliary transport particle B"/>
    <property type="evidence" value="ECO:0007669"/>
    <property type="project" value="TreeGrafter"/>
</dbReference>
<evidence type="ECO:0008006" key="15">
    <source>
        <dbReference type="Google" id="ProtNLM"/>
    </source>
</evidence>
<dbReference type="SUPFAM" id="SSF50978">
    <property type="entry name" value="WD40 repeat-like"/>
    <property type="match status" value="2"/>
</dbReference>
<comment type="subcellular location">
    <subcellularLocation>
        <location evidence="1">Cell projection</location>
        <location evidence="1">Cilium</location>
    </subcellularLocation>
</comment>
<dbReference type="HOGENOM" id="CLU_002716_0_0_1"/>
<evidence type="ECO:0000256" key="7">
    <source>
        <dbReference type="ARBA" id="ARBA00023273"/>
    </source>
</evidence>
<evidence type="ECO:0000256" key="5">
    <source>
        <dbReference type="ARBA" id="ARBA00022803"/>
    </source>
</evidence>
<feature type="region of interest" description="Disordered" evidence="9">
    <location>
        <begin position="1424"/>
        <end position="1464"/>
    </location>
</feature>
<dbReference type="FunFam" id="1.25.40.470:FF:000013">
    <property type="entry name" value="intraflagellar transport protein 172 homolog"/>
    <property type="match status" value="1"/>
</dbReference>
<dbReference type="eggNOG" id="KOG3616">
    <property type="taxonomic scope" value="Eukaryota"/>
</dbReference>
<dbReference type="KEGG" id="gtt:GUITHDRAFT_165184"/>
<dbReference type="InterPro" id="IPR001680">
    <property type="entry name" value="WD40_rpt"/>
</dbReference>
<keyword evidence="2" id="KW-0217">Developmental protein</keyword>
<dbReference type="Pfam" id="PF23387">
    <property type="entry name" value="TPR_IFT80_172"/>
    <property type="match status" value="1"/>
</dbReference>
<evidence type="ECO:0000256" key="3">
    <source>
        <dbReference type="ARBA" id="ARBA00022574"/>
    </source>
</evidence>
<evidence type="ECO:0000256" key="6">
    <source>
        <dbReference type="ARBA" id="ARBA00023069"/>
    </source>
</evidence>
<dbReference type="GO" id="GO:0005930">
    <property type="term" value="C:axoneme"/>
    <property type="evidence" value="ECO:0007669"/>
    <property type="project" value="TreeGrafter"/>
</dbReference>
<dbReference type="Gene3D" id="2.130.10.10">
    <property type="entry name" value="YVTN repeat-like/Quinoprotein amine dehydrogenase"/>
    <property type="match status" value="2"/>
</dbReference>
<dbReference type="GeneID" id="17295245"/>
<evidence type="ECO:0000256" key="4">
    <source>
        <dbReference type="ARBA" id="ARBA00022737"/>
    </source>
</evidence>
<evidence type="ECO:0000256" key="8">
    <source>
        <dbReference type="ARBA" id="ARBA00038130"/>
    </source>
</evidence>
<dbReference type="OrthoDB" id="2186662at2759"/>
<evidence type="ECO:0000259" key="11">
    <source>
        <dbReference type="Pfam" id="PF24762"/>
    </source>
</evidence>
<keyword evidence="7" id="KW-0966">Cell projection</keyword>
<evidence type="ECO:0000256" key="2">
    <source>
        <dbReference type="ARBA" id="ARBA00022473"/>
    </source>
</evidence>
<dbReference type="FunFam" id="1.25.40.470:FF:000008">
    <property type="entry name" value="Intraflagellar transport protein 172 homolog"/>
    <property type="match status" value="1"/>
</dbReference>
<keyword evidence="3" id="KW-0853">WD repeat</keyword>
<reference evidence="14" key="2">
    <citation type="submission" date="2012-11" db="EMBL/GenBank/DDBJ databases">
        <authorList>
            <person name="Kuo A."/>
            <person name="Curtis B.A."/>
            <person name="Tanifuji G."/>
            <person name="Burki F."/>
            <person name="Gruber A."/>
            <person name="Irimia M."/>
            <person name="Maruyama S."/>
            <person name="Arias M.C."/>
            <person name="Ball S.G."/>
            <person name="Gile G.H."/>
            <person name="Hirakawa Y."/>
            <person name="Hopkins J.F."/>
            <person name="Rensing S.A."/>
            <person name="Schmutz J."/>
            <person name="Symeonidi A."/>
            <person name="Elias M."/>
            <person name="Eveleigh R.J."/>
            <person name="Herman E.K."/>
            <person name="Klute M.J."/>
            <person name="Nakayama T."/>
            <person name="Obornik M."/>
            <person name="Reyes-Prieto A."/>
            <person name="Armbrust E.V."/>
            <person name="Aves S.J."/>
            <person name="Beiko R.G."/>
            <person name="Coutinho P."/>
            <person name="Dacks J.B."/>
            <person name="Durnford D.G."/>
            <person name="Fast N.M."/>
            <person name="Green B.R."/>
            <person name="Grisdale C."/>
            <person name="Hempe F."/>
            <person name="Henrissat B."/>
            <person name="Hoppner M.P."/>
            <person name="Ishida K.-I."/>
            <person name="Kim E."/>
            <person name="Koreny L."/>
            <person name="Kroth P.G."/>
            <person name="Liu Y."/>
            <person name="Malik S.-B."/>
            <person name="Maier U.G."/>
            <person name="McRose D."/>
            <person name="Mock T."/>
            <person name="Neilson J.A."/>
            <person name="Onodera N.T."/>
            <person name="Poole A.M."/>
            <person name="Pritham E.J."/>
            <person name="Richards T.A."/>
            <person name="Rocap G."/>
            <person name="Roy S.W."/>
            <person name="Sarai C."/>
            <person name="Schaack S."/>
            <person name="Shirato S."/>
            <person name="Slamovits C.H."/>
            <person name="Spencer D.F."/>
            <person name="Suzuki S."/>
            <person name="Worden A.Z."/>
            <person name="Zauner S."/>
            <person name="Barry K."/>
            <person name="Bell C."/>
            <person name="Bharti A.K."/>
            <person name="Crow J.A."/>
            <person name="Grimwood J."/>
            <person name="Kramer R."/>
            <person name="Lindquist E."/>
            <person name="Lucas S."/>
            <person name="Salamov A."/>
            <person name="McFadden G.I."/>
            <person name="Lane C.E."/>
            <person name="Keeling P.J."/>
            <person name="Gray M.W."/>
            <person name="Grigoriev I.V."/>
            <person name="Archibald J.M."/>
        </authorList>
    </citation>
    <scope>NUCLEOTIDE SEQUENCE</scope>
    <source>
        <strain evidence="14">CCMP2712</strain>
    </source>
</reference>
<dbReference type="Proteomes" id="UP000011087">
    <property type="component" value="Unassembled WGS sequence"/>
</dbReference>
<evidence type="ECO:0000313" key="12">
    <source>
        <dbReference type="EMBL" id="EKX38542.1"/>
    </source>
</evidence>
<gene>
    <name evidence="12" type="ORF">GUITHDRAFT_165184</name>
</gene>
<dbReference type="EMBL" id="JH993047">
    <property type="protein sequence ID" value="EKX38542.1"/>
    <property type="molecule type" value="Genomic_DNA"/>
</dbReference>
<dbReference type="Gene3D" id="1.25.40.470">
    <property type="match status" value="2"/>
</dbReference>
<feature type="domain" description="IF140/IFT172/WDR19 TPR" evidence="11">
    <location>
        <begin position="1002"/>
        <end position="1255"/>
    </location>
</feature>
<dbReference type="Pfam" id="PF24762">
    <property type="entry name" value="TPR_IF140-IFT172"/>
    <property type="match status" value="1"/>
</dbReference>
<dbReference type="InterPro" id="IPR015943">
    <property type="entry name" value="WD40/YVTN_repeat-like_dom_sf"/>
</dbReference>
<dbReference type="InterPro" id="IPR056157">
    <property type="entry name" value="TPR_IFT80_172_dom"/>
</dbReference>
<name>L1IR20_GUITC</name>
<dbReference type="SUPFAM" id="SSF48452">
    <property type="entry name" value="TPR-like"/>
    <property type="match status" value="1"/>
</dbReference>
<evidence type="ECO:0000313" key="13">
    <source>
        <dbReference type="EnsemblProtists" id="EKX38542"/>
    </source>
</evidence>
<keyword evidence="14" id="KW-1185">Reference proteome</keyword>
<dbReference type="GO" id="GO:0036064">
    <property type="term" value="C:ciliary basal body"/>
    <property type="evidence" value="ECO:0007669"/>
    <property type="project" value="TreeGrafter"/>
</dbReference>
<feature type="domain" description="IFT80/172/WDR35 TPR" evidence="10">
    <location>
        <begin position="630"/>
        <end position="765"/>
    </location>
</feature>
<evidence type="ECO:0000256" key="9">
    <source>
        <dbReference type="SAM" id="MobiDB-lite"/>
    </source>
</evidence>
<dbReference type="PaxDb" id="55529-EKX38542"/>
<evidence type="ECO:0000313" key="14">
    <source>
        <dbReference type="Proteomes" id="UP000011087"/>
    </source>
</evidence>
<dbReference type="SMART" id="SM00320">
    <property type="entry name" value="WD40"/>
    <property type="match status" value="7"/>
</dbReference>
<dbReference type="GO" id="GO:0042073">
    <property type="term" value="P:intraciliary transport"/>
    <property type="evidence" value="ECO:0007669"/>
    <property type="project" value="TreeGrafter"/>
</dbReference>
<proteinExistence type="inferred from homology"/>
<comment type="similarity">
    <text evidence="8">Belongs to the IFT172 family.</text>
</comment>
<organism evidence="12">
    <name type="scientific">Guillardia theta (strain CCMP2712)</name>
    <name type="common">Cryptophyte</name>
    <dbReference type="NCBI Taxonomy" id="905079"/>
    <lineage>
        <taxon>Eukaryota</taxon>
        <taxon>Cryptophyceae</taxon>
        <taxon>Pyrenomonadales</taxon>
        <taxon>Geminigeraceae</taxon>
        <taxon>Guillardia</taxon>
    </lineage>
</organism>
<reference evidence="13" key="3">
    <citation type="submission" date="2015-06" db="UniProtKB">
        <authorList>
            <consortium name="EnsemblProtists"/>
        </authorList>
    </citation>
    <scope>IDENTIFICATION</scope>
</reference>
<evidence type="ECO:0000256" key="1">
    <source>
        <dbReference type="ARBA" id="ARBA00004138"/>
    </source>
</evidence>
<evidence type="ECO:0000259" key="10">
    <source>
        <dbReference type="Pfam" id="PF23387"/>
    </source>
</evidence>
<dbReference type="Gene3D" id="1.25.40.10">
    <property type="entry name" value="Tetratricopeptide repeat domain"/>
    <property type="match status" value="2"/>
</dbReference>
<dbReference type="InterPro" id="IPR036322">
    <property type="entry name" value="WD40_repeat_dom_sf"/>
</dbReference>
<dbReference type="EnsemblProtists" id="EKX38542">
    <property type="protein sequence ID" value="EKX38542"/>
    <property type="gene ID" value="GUITHDRAFT_165184"/>
</dbReference>
<dbReference type="OMA" id="LKRTIWQ"/>
<dbReference type="Pfam" id="PF00400">
    <property type="entry name" value="WD40"/>
    <property type="match status" value="3"/>
</dbReference>
<feature type="compositionally biased region" description="Gly residues" evidence="9">
    <location>
        <begin position="1429"/>
        <end position="1439"/>
    </location>
</feature>
<keyword evidence="6" id="KW-0969">Cilium</keyword>
<dbReference type="STRING" id="905079.L1IR20"/>
<keyword evidence="5" id="KW-0802">TPR repeat</keyword>
<accession>L1IR20</accession>
<sequence length="1766" mass="198827">MQLRHLRTLQAPGEEIARITALCWSPNNRRLAASTSDRVVHLFDEVGEKKDKFSTKPADANGPKNYMVTGMAFSPDSTRLAVAQSDNIVFIYKLGLEWGEKKSICNKFLQSNAGVTCLTWPMEQPNELVFGLTDGTVKVGIIRSNKAQKLYSTDSYVTSLCSSPDGHSILSGHVDGSIYRFSFDESGGPAHVRLAMHTCVPQALAWGENIIAGGNDGKIVFYDIEGGVYQLFDYSSDIANLKEFTACCFNPSGESAVVGAFNRLHVFNLNIRRNLWEEAGIKQIENMYSVTAMSWKQDGSRLCVGTLAGAIDCYDACLRRYRYKGKFEFTYVSLSQVIVKRLSSGTRIVLKSHFQYEIVKINIYQDQYLVAHTPETLLIGNLESCKLSEVPWSGSGSERFIFENPSVCMVYNAGELTLVEYGRNEILGSARTEHVSPHYISCRLNESKSLGEQSGEQENKKIAYLMDFQTIRVLDLTTSHTVATVNHDAKVDWLELNPSATKLLYRDKHRQLHLFDLLSQTRSTLLNYCSYVQWVPNSDVVVAQNRDNLCVWYSIDAPERVTIFQIKGDVEDIERAGGRTEVIVDEGINTVSYRLDETLIEFGSSIENKEYEKAVTLLEQLEFSPETEAMWSTLCQLALQDNRLFIAERCCAALGDTAKAMYLRKVNEIAEEAERSGLPDGAQHFKVQSEMAKLEKHFERAEQILLEQGQVEEAMQMYQELHRWDEAIAISESKGKPETEELKTSYLQWLLVTGQEERAAKLKEKEGDIETAIQLYLQGGLPARAAALVQNQQYPQTPEMLETIAAALSKSGLHEKAGNFFEKLNMIERALESYRKGNAYRKAVELARRNFPREVVQLELEWGNWLVSQKQLDAAINHFIEAGQNIKAIEAAIQARQWSKAVQIVDTQDDDVASRFYKIIAQHFEETKNYDDAERYYIKARCPQDAVEMYTRIKKWEKVHKVAVSFMSESAVNTLYVNQAQRYSSFLTEALGWEVRAGRGRLEAQGKLKEAEKLYIMVKEPDLAINMYKKNRHYDQMIRLVAQHRKDLLSETYLHLAQQLEAENKFKEAERHYVDGNDWKSAVNMYRAHDMWDDAIRVAKTHGGVNTSRQVAYAWAVSLGGEAGAKLLTKFGLIEQAIDYATESGAFDQAFQLARSSMKGKLPDVHLKHAMFLEDEGRFREAEEEFINAKKPKEAIEMYIHQQDWPNALRIAENHDPNSRSDVMIAKARSHMDKKDFKQAENIFVEVGKAELAVKMYKDARKWDDAIRIAKSHENSPGIGSGMVYELQQEKARGMSAPDAQQDLMAPGKMWEESGDYSKAIDAYLKITSSHTQDLEYLEEIWEKAVELAMNHVHGRITEVVSEVSRRLVDIGRFEQAAEFLEGIDSHKEAIDVYLRAGMWDKARALGKTSAQLESYVEDMMKRSSDARGGAGGGAGGQGSTNAARGSVPVAGVGRTSSSGESIQELAKRGDWERCLQVAKKMGQEAVDQYVVLHAASSFRAGESMQAVRVLQQHGTPLGASNVALYKQIAKEILGRGRTKVLYKIWSAMRTSGGADAGDQREVDRYLQAAHLLCLQASCRARGAGMAEVEQKICVSLLRFCDILPADRVFYEAGMACKAAGKLNQAFVFCNRFLDICDAMEEADSSSMIENTDFEGTDVPFEFNLQEKAFVPENDREEVRDWVLQLSMDKKVEPVLATRSCFKCNAKNYEASLTCSGCNMKFKPCVVTGVSRHARKEENCHLTRCSSTFHNGSTSFKDFIDFTVKG</sequence>
<dbReference type="InterPro" id="IPR011990">
    <property type="entry name" value="TPR-like_helical_dom_sf"/>
</dbReference>
<keyword evidence="4" id="KW-0677">Repeat</keyword>
<dbReference type="InterPro" id="IPR056168">
    <property type="entry name" value="TPR_IF140/IFT172/WDR19"/>
</dbReference>
<protein>
    <recommendedName>
        <fullName evidence="15">Intraflagellar transport protein 172</fullName>
    </recommendedName>
</protein>
<dbReference type="PANTHER" id="PTHR15722:SF2">
    <property type="entry name" value="INTRAFLAGELLAR TRANSPORT PROTEIN 172 HOMOLOG"/>
    <property type="match status" value="1"/>
</dbReference>
<reference evidence="12 14" key="1">
    <citation type="journal article" date="2012" name="Nature">
        <title>Algal genomes reveal evolutionary mosaicism and the fate of nucleomorphs.</title>
        <authorList>
            <consortium name="DOE Joint Genome Institute"/>
            <person name="Curtis B.A."/>
            <person name="Tanifuji G."/>
            <person name="Burki F."/>
            <person name="Gruber A."/>
            <person name="Irimia M."/>
            <person name="Maruyama S."/>
            <person name="Arias M.C."/>
            <person name="Ball S.G."/>
            <person name="Gile G.H."/>
            <person name="Hirakawa Y."/>
            <person name="Hopkins J.F."/>
            <person name="Kuo A."/>
            <person name="Rensing S.A."/>
            <person name="Schmutz J."/>
            <person name="Symeonidi A."/>
            <person name="Elias M."/>
            <person name="Eveleigh R.J."/>
            <person name="Herman E.K."/>
            <person name="Klute M.J."/>
            <person name="Nakayama T."/>
            <person name="Obornik M."/>
            <person name="Reyes-Prieto A."/>
            <person name="Armbrust E.V."/>
            <person name="Aves S.J."/>
            <person name="Beiko R.G."/>
            <person name="Coutinho P."/>
            <person name="Dacks J.B."/>
            <person name="Durnford D.G."/>
            <person name="Fast N.M."/>
            <person name="Green B.R."/>
            <person name="Grisdale C.J."/>
            <person name="Hempel F."/>
            <person name="Henrissat B."/>
            <person name="Hoppner M.P."/>
            <person name="Ishida K."/>
            <person name="Kim E."/>
            <person name="Koreny L."/>
            <person name="Kroth P.G."/>
            <person name="Liu Y."/>
            <person name="Malik S.B."/>
            <person name="Maier U.G."/>
            <person name="McRose D."/>
            <person name="Mock T."/>
            <person name="Neilson J.A."/>
            <person name="Onodera N.T."/>
            <person name="Poole A.M."/>
            <person name="Pritham E.J."/>
            <person name="Richards T.A."/>
            <person name="Rocap G."/>
            <person name="Roy S.W."/>
            <person name="Sarai C."/>
            <person name="Schaack S."/>
            <person name="Shirato S."/>
            <person name="Slamovits C.H."/>
            <person name="Spencer D.F."/>
            <person name="Suzuki S."/>
            <person name="Worden A.Z."/>
            <person name="Zauner S."/>
            <person name="Barry K."/>
            <person name="Bell C."/>
            <person name="Bharti A.K."/>
            <person name="Crow J.A."/>
            <person name="Grimwood J."/>
            <person name="Kramer R."/>
            <person name="Lindquist E."/>
            <person name="Lucas S."/>
            <person name="Salamov A."/>
            <person name="McFadden G.I."/>
            <person name="Lane C.E."/>
            <person name="Keeling P.J."/>
            <person name="Gray M.W."/>
            <person name="Grigoriev I.V."/>
            <person name="Archibald J.M."/>
        </authorList>
    </citation>
    <scope>NUCLEOTIDE SEQUENCE</scope>
    <source>
        <strain evidence="12 14">CCMP2712</strain>
    </source>
</reference>
<dbReference type="RefSeq" id="XP_005825522.1">
    <property type="nucleotide sequence ID" value="XM_005825465.1"/>
</dbReference>